<name>A0ABS2ARV4_9ACTN</name>
<accession>A0ABS2ARV4</accession>
<proteinExistence type="predicted"/>
<protein>
    <recommendedName>
        <fullName evidence="1">DUF6891 domain-containing protein</fullName>
    </recommendedName>
</protein>
<reference evidence="2 3" key="1">
    <citation type="submission" date="2021-01" db="EMBL/GenBank/DDBJ databases">
        <title>Actinoplanes sp. nov. LDG1-06 isolated from lichen.</title>
        <authorList>
            <person name="Saeng-In P."/>
            <person name="Phongsopitanun W."/>
            <person name="Kanchanasin P."/>
            <person name="Yuki M."/>
            <person name="Kudo T."/>
            <person name="Ohkuma M."/>
            <person name="Tanasupawat S."/>
        </authorList>
    </citation>
    <scope>NUCLEOTIDE SEQUENCE [LARGE SCALE GENOMIC DNA]</scope>
    <source>
        <strain evidence="2 3">LDG1-06</strain>
    </source>
</reference>
<dbReference type="EMBL" id="JAENHP010000023">
    <property type="protein sequence ID" value="MBM2622088.1"/>
    <property type="molecule type" value="Genomic_DNA"/>
</dbReference>
<dbReference type="Pfam" id="PF21831">
    <property type="entry name" value="DUF6891"/>
    <property type="match status" value="1"/>
</dbReference>
<evidence type="ECO:0000313" key="3">
    <source>
        <dbReference type="Proteomes" id="UP000632138"/>
    </source>
</evidence>
<keyword evidence="3" id="KW-1185">Reference proteome</keyword>
<organism evidence="2 3">
    <name type="scientific">Paractinoplanes ovalisporus</name>
    <dbReference type="NCBI Taxonomy" id="2810368"/>
    <lineage>
        <taxon>Bacteria</taxon>
        <taxon>Bacillati</taxon>
        <taxon>Actinomycetota</taxon>
        <taxon>Actinomycetes</taxon>
        <taxon>Micromonosporales</taxon>
        <taxon>Micromonosporaceae</taxon>
        <taxon>Paractinoplanes</taxon>
    </lineage>
</organism>
<comment type="caution">
    <text evidence="2">The sequence shown here is derived from an EMBL/GenBank/DDBJ whole genome shotgun (WGS) entry which is preliminary data.</text>
</comment>
<dbReference type="InterPro" id="IPR054186">
    <property type="entry name" value="DUF6891"/>
</dbReference>
<evidence type="ECO:0000259" key="1">
    <source>
        <dbReference type="Pfam" id="PF21831"/>
    </source>
</evidence>
<feature type="domain" description="DUF6891" evidence="1">
    <location>
        <begin position="23"/>
        <end position="219"/>
    </location>
</feature>
<dbReference type="RefSeq" id="WP_203382389.1">
    <property type="nucleotide sequence ID" value="NZ_JAENHP010000023.1"/>
</dbReference>
<dbReference type="Proteomes" id="UP000632138">
    <property type="component" value="Unassembled WGS sequence"/>
</dbReference>
<sequence length="224" mass="25892">MNEWPYNNRPADVRFVPDRIAETARTEIEDEIWSWIVRGDDDPADFVDYMEDEEQRHGLTDDELTAAYETALEARRSQQRSWGPVRSNLTLAFDELNERGVLARENFTCCGTCAAAEIHDERDDSRHWRGYLWYHQQDTESLVTSTNGSVYLGYGAYPPEDFDETAYGALSQKQQEAAYQADVESLMDDHVFPVLRSHGMTPTWNRKQSTRILVTGAHWYTPVE</sequence>
<gene>
    <name evidence="2" type="ORF">JIG36_41955</name>
</gene>
<evidence type="ECO:0000313" key="2">
    <source>
        <dbReference type="EMBL" id="MBM2622088.1"/>
    </source>
</evidence>